<keyword evidence="12" id="KW-0503">Monooxygenase</keyword>
<keyword evidence="14" id="KW-1185">Reference proteome</keyword>
<dbReference type="GO" id="GO:0005506">
    <property type="term" value="F:iron ion binding"/>
    <property type="evidence" value="ECO:0007669"/>
    <property type="project" value="InterPro"/>
</dbReference>
<comment type="caution">
    <text evidence="13">The sequence shown here is derived from an EMBL/GenBank/DDBJ whole genome shotgun (WGS) entry which is preliminary data.</text>
</comment>
<evidence type="ECO:0000256" key="2">
    <source>
        <dbReference type="ARBA" id="ARBA00004174"/>
    </source>
</evidence>
<comment type="subcellular location">
    <subcellularLocation>
        <location evidence="3">Endoplasmic reticulum membrane</location>
        <topology evidence="3">Peripheral membrane protein</topology>
    </subcellularLocation>
    <subcellularLocation>
        <location evidence="2">Microsome membrane</location>
        <topology evidence="2">Peripheral membrane protein</topology>
    </subcellularLocation>
</comment>
<dbReference type="GO" id="GO:0016705">
    <property type="term" value="F:oxidoreductase activity, acting on paired donors, with incorporation or reduction of molecular oxygen"/>
    <property type="evidence" value="ECO:0007669"/>
    <property type="project" value="InterPro"/>
</dbReference>
<keyword evidence="10 12" id="KW-0408">Iron</keyword>
<evidence type="ECO:0000256" key="4">
    <source>
        <dbReference type="ARBA" id="ARBA00010617"/>
    </source>
</evidence>
<keyword evidence="5 12" id="KW-0349">Heme</keyword>
<dbReference type="EMBL" id="CAJQZP010001697">
    <property type="protein sequence ID" value="CAG5059059.1"/>
    <property type="molecule type" value="Genomic_DNA"/>
</dbReference>
<dbReference type="Proteomes" id="UP000691718">
    <property type="component" value="Unassembled WGS sequence"/>
</dbReference>
<dbReference type="GO" id="GO:0004497">
    <property type="term" value="F:monooxygenase activity"/>
    <property type="evidence" value="ECO:0007669"/>
    <property type="project" value="UniProtKB-KW"/>
</dbReference>
<evidence type="ECO:0000313" key="14">
    <source>
        <dbReference type="Proteomes" id="UP000691718"/>
    </source>
</evidence>
<comment type="cofactor">
    <cofactor evidence="1">
        <name>heme</name>
        <dbReference type="ChEBI" id="CHEBI:30413"/>
    </cofactor>
</comment>
<proteinExistence type="inferred from homology"/>
<dbReference type="GO" id="GO:0005789">
    <property type="term" value="C:endoplasmic reticulum membrane"/>
    <property type="evidence" value="ECO:0007669"/>
    <property type="project" value="UniProtKB-SubCell"/>
</dbReference>
<evidence type="ECO:0000313" key="13">
    <source>
        <dbReference type="EMBL" id="CAG5059059.1"/>
    </source>
</evidence>
<evidence type="ECO:0000256" key="12">
    <source>
        <dbReference type="RuleBase" id="RU000461"/>
    </source>
</evidence>
<evidence type="ECO:0000256" key="5">
    <source>
        <dbReference type="ARBA" id="ARBA00022617"/>
    </source>
</evidence>
<dbReference type="InterPro" id="IPR017972">
    <property type="entry name" value="Cyt_P450_CS"/>
</dbReference>
<evidence type="ECO:0000256" key="8">
    <source>
        <dbReference type="ARBA" id="ARBA00022848"/>
    </source>
</evidence>
<dbReference type="InterPro" id="IPR050196">
    <property type="entry name" value="Cytochrome_P450_Monoox"/>
</dbReference>
<keyword evidence="11" id="KW-0472">Membrane</keyword>
<keyword evidence="6 12" id="KW-0479">Metal-binding</keyword>
<gene>
    <name evidence="13" type="ORF">PAPOLLO_LOCUS27854</name>
</gene>
<dbReference type="Pfam" id="PF00067">
    <property type="entry name" value="p450"/>
    <property type="match status" value="1"/>
</dbReference>
<evidence type="ECO:0000256" key="9">
    <source>
        <dbReference type="ARBA" id="ARBA00023002"/>
    </source>
</evidence>
<dbReference type="OrthoDB" id="1470350at2759"/>
<sequence>MSDNGKGNVVEAENLQEAGILEADIGANFDKQLATIDPHLKIENDPLAHRDLRPEMMFIREELRQAKCQTLAIVLSHSRNISKTKPYTFLQPWLGTGLLTSTGSKWHQRRKILTPTFHFNILKNFSKVFEKKSRNLVHRLKQMSEGYVDVFAVISDFTLYTICETAMGTQLDFDKSRSSVEYIESIKQIGNHFVKRLTKFWLHPDLVFYQTTVGKQFVKCLNIVHSFADNVIMERKKKQINHEDCLLIQNFDNDAEQGTKKRPAFLDLLIEAENKGEINVEGIREEVNTFMFEEKIYEECKTIFGDTDRTPSWSDLTEMKYLEATVKEILRLYPSVPFIGRKITEDFMLGDVLVKKGVEVLVHIYNVHRREDIYPEAEAFKPERFLSGEVRHPYAFIPFSAGPRNCIGQRFAIQEMKCALSEICRHFKLVPKTKGAIPTLKFDIVLRSVDPIYVKFVLR</sequence>
<comment type="similarity">
    <text evidence="4 12">Belongs to the cytochrome P450 family.</text>
</comment>
<evidence type="ECO:0000256" key="1">
    <source>
        <dbReference type="ARBA" id="ARBA00001971"/>
    </source>
</evidence>
<dbReference type="PANTHER" id="PTHR24291">
    <property type="entry name" value="CYTOCHROME P450 FAMILY 4"/>
    <property type="match status" value="1"/>
</dbReference>
<protein>
    <submittedName>
        <fullName evidence="13">(apollo) hypothetical protein</fullName>
    </submittedName>
</protein>
<evidence type="ECO:0000256" key="7">
    <source>
        <dbReference type="ARBA" id="ARBA00022824"/>
    </source>
</evidence>
<dbReference type="CDD" id="cd20628">
    <property type="entry name" value="CYP4"/>
    <property type="match status" value="1"/>
</dbReference>
<dbReference type="GO" id="GO:0020037">
    <property type="term" value="F:heme binding"/>
    <property type="evidence" value="ECO:0007669"/>
    <property type="project" value="InterPro"/>
</dbReference>
<reference evidence="13" key="1">
    <citation type="submission" date="2021-04" db="EMBL/GenBank/DDBJ databases">
        <authorList>
            <person name="Tunstrom K."/>
        </authorList>
    </citation>
    <scope>NUCLEOTIDE SEQUENCE</scope>
</reference>
<dbReference type="PANTHER" id="PTHR24291:SF189">
    <property type="entry name" value="CYTOCHROME P450 4C3-RELATED"/>
    <property type="match status" value="1"/>
</dbReference>
<keyword evidence="8" id="KW-0492">Microsome</keyword>
<accession>A0A8S3YBL6</accession>
<dbReference type="InterPro" id="IPR001128">
    <property type="entry name" value="Cyt_P450"/>
</dbReference>
<name>A0A8S3YBL6_PARAO</name>
<keyword evidence="9 12" id="KW-0560">Oxidoreductase</keyword>
<dbReference type="AlphaFoldDB" id="A0A8S3YBL6"/>
<evidence type="ECO:0000256" key="3">
    <source>
        <dbReference type="ARBA" id="ARBA00004406"/>
    </source>
</evidence>
<evidence type="ECO:0000256" key="11">
    <source>
        <dbReference type="ARBA" id="ARBA00023136"/>
    </source>
</evidence>
<evidence type="ECO:0000256" key="6">
    <source>
        <dbReference type="ARBA" id="ARBA00022723"/>
    </source>
</evidence>
<dbReference type="PROSITE" id="PS00086">
    <property type="entry name" value="CYTOCHROME_P450"/>
    <property type="match status" value="1"/>
</dbReference>
<organism evidence="13 14">
    <name type="scientific">Parnassius apollo</name>
    <name type="common">Apollo butterfly</name>
    <name type="synonym">Papilio apollo</name>
    <dbReference type="NCBI Taxonomy" id="110799"/>
    <lineage>
        <taxon>Eukaryota</taxon>
        <taxon>Metazoa</taxon>
        <taxon>Ecdysozoa</taxon>
        <taxon>Arthropoda</taxon>
        <taxon>Hexapoda</taxon>
        <taxon>Insecta</taxon>
        <taxon>Pterygota</taxon>
        <taxon>Neoptera</taxon>
        <taxon>Endopterygota</taxon>
        <taxon>Lepidoptera</taxon>
        <taxon>Glossata</taxon>
        <taxon>Ditrysia</taxon>
        <taxon>Papilionoidea</taxon>
        <taxon>Papilionidae</taxon>
        <taxon>Parnassiinae</taxon>
        <taxon>Parnassini</taxon>
        <taxon>Parnassius</taxon>
        <taxon>Parnassius</taxon>
    </lineage>
</organism>
<keyword evidence="7" id="KW-0256">Endoplasmic reticulum</keyword>
<evidence type="ECO:0000256" key="10">
    <source>
        <dbReference type="ARBA" id="ARBA00023004"/>
    </source>
</evidence>